<dbReference type="InterPro" id="IPR036874">
    <property type="entry name" value="Carbonic_anhydrase_sf"/>
</dbReference>
<dbReference type="GO" id="GO:0008270">
    <property type="term" value="F:zinc ion binding"/>
    <property type="evidence" value="ECO:0007669"/>
    <property type="project" value="UniProtKB-UniRule"/>
</dbReference>
<dbReference type="GO" id="GO:0034599">
    <property type="term" value="P:cellular response to oxidative stress"/>
    <property type="evidence" value="ECO:0007669"/>
    <property type="project" value="TreeGrafter"/>
</dbReference>
<reference evidence="12" key="3">
    <citation type="submission" date="2020-01" db="EMBL/GenBank/DDBJ databases">
        <authorList>
            <person name="Perkins V."/>
            <person name="Lessard M.-H."/>
            <person name="Dugat-Bony E."/>
            <person name="Frenette M."/>
            <person name="Labrie S."/>
        </authorList>
    </citation>
    <scope>NUCLEOTIDE SEQUENCE</scope>
    <source>
        <strain evidence="12">LMA-70</strain>
    </source>
</reference>
<evidence type="ECO:0000256" key="9">
    <source>
        <dbReference type="PIRSR" id="PIRSR601765-1"/>
    </source>
</evidence>
<feature type="binding site" evidence="9">
    <location>
        <position position="55"/>
    </location>
    <ligand>
        <name>Zn(2+)</name>
        <dbReference type="ChEBI" id="CHEBI:29105"/>
    </ligand>
</feature>
<keyword evidence="5 9" id="KW-0862">Zinc</keyword>
<dbReference type="GO" id="GO:0015976">
    <property type="term" value="P:carbon utilization"/>
    <property type="evidence" value="ECO:0007669"/>
    <property type="project" value="InterPro"/>
</dbReference>
<dbReference type="GO" id="GO:0004089">
    <property type="term" value="F:carbonate dehydratase activity"/>
    <property type="evidence" value="ECO:0007669"/>
    <property type="project" value="UniProtKB-UniRule"/>
</dbReference>
<dbReference type="FunFam" id="3.40.1050.10:FF:000001">
    <property type="entry name" value="Carbonic anhydrase"/>
    <property type="match status" value="1"/>
</dbReference>
<dbReference type="PROSITE" id="PS00705">
    <property type="entry name" value="PROK_CO2_ANHYDRASE_2"/>
    <property type="match status" value="1"/>
</dbReference>
<feature type="binding site" evidence="9">
    <location>
        <position position="113"/>
    </location>
    <ligand>
        <name>Zn(2+)</name>
        <dbReference type="ChEBI" id="CHEBI:29105"/>
    </ligand>
</feature>
<dbReference type="PANTHER" id="PTHR11002:SF76">
    <property type="entry name" value="CARBONIC ANHYDRASE"/>
    <property type="match status" value="1"/>
</dbReference>
<dbReference type="EMBL" id="QQZK01000100">
    <property type="protein sequence ID" value="KAF5097086.1"/>
    <property type="molecule type" value="Genomic_DNA"/>
</dbReference>
<dbReference type="Proteomes" id="UP000750522">
    <property type="component" value="Unassembled WGS sequence"/>
</dbReference>
<keyword evidence="13" id="KW-1185">Reference proteome</keyword>
<dbReference type="CDD" id="cd00883">
    <property type="entry name" value="beta_CA_cladeA"/>
    <property type="match status" value="1"/>
</dbReference>
<dbReference type="STRING" id="1173061.A0A0J9X9D8"/>
<evidence type="ECO:0000256" key="7">
    <source>
        <dbReference type="ARBA" id="ARBA00031969"/>
    </source>
</evidence>
<dbReference type="AlphaFoldDB" id="A0A0J9X9D8"/>
<dbReference type="SMART" id="SM00947">
    <property type="entry name" value="Pro_CA"/>
    <property type="match status" value="1"/>
</dbReference>
<dbReference type="GO" id="GO:0005737">
    <property type="term" value="C:cytoplasm"/>
    <property type="evidence" value="ECO:0007669"/>
    <property type="project" value="TreeGrafter"/>
</dbReference>
<keyword evidence="4 9" id="KW-0479">Metal-binding</keyword>
<evidence type="ECO:0000256" key="5">
    <source>
        <dbReference type="ARBA" id="ARBA00022833"/>
    </source>
</evidence>
<gene>
    <name evidence="11" type="ORF">BN980_GECA05s01473g</name>
    <name evidence="12" type="ORF">DV451_003965</name>
</gene>
<organism evidence="11 13">
    <name type="scientific">Geotrichum candidum</name>
    <name type="common">Oospora lactis</name>
    <name type="synonym">Dipodascus geotrichum</name>
    <dbReference type="NCBI Taxonomy" id="1173061"/>
    <lineage>
        <taxon>Eukaryota</taxon>
        <taxon>Fungi</taxon>
        <taxon>Dikarya</taxon>
        <taxon>Ascomycota</taxon>
        <taxon>Saccharomycotina</taxon>
        <taxon>Dipodascomycetes</taxon>
        <taxon>Dipodascales</taxon>
        <taxon>Dipodascaceae</taxon>
        <taxon>Geotrichum</taxon>
    </lineage>
</organism>
<evidence type="ECO:0000256" key="8">
    <source>
        <dbReference type="ARBA" id="ARBA00048348"/>
    </source>
</evidence>
<comment type="similarity">
    <text evidence="1 10">Belongs to the beta-class carbonic anhydrase family.</text>
</comment>
<keyword evidence="6 10" id="KW-0456">Lyase</keyword>
<evidence type="ECO:0000313" key="13">
    <source>
        <dbReference type="Proteomes" id="UP000242525"/>
    </source>
</evidence>
<comment type="catalytic activity">
    <reaction evidence="8 10">
        <text>hydrogencarbonate + H(+) = CO2 + H2O</text>
        <dbReference type="Rhea" id="RHEA:10748"/>
        <dbReference type="ChEBI" id="CHEBI:15377"/>
        <dbReference type="ChEBI" id="CHEBI:15378"/>
        <dbReference type="ChEBI" id="CHEBI:16526"/>
        <dbReference type="ChEBI" id="CHEBI:17544"/>
        <dbReference type="EC" id="4.2.1.1"/>
    </reaction>
</comment>
<dbReference type="SUPFAM" id="SSF53056">
    <property type="entry name" value="beta-carbonic anhydrase, cab"/>
    <property type="match status" value="1"/>
</dbReference>
<dbReference type="OrthoDB" id="10248475at2759"/>
<comment type="cofactor">
    <cofactor evidence="9">
        <name>Zn(2+)</name>
        <dbReference type="ChEBI" id="CHEBI:29105"/>
    </cofactor>
    <text evidence="9">Binds 1 zinc ion per subunit.</text>
</comment>
<evidence type="ECO:0000313" key="12">
    <source>
        <dbReference type="EMBL" id="KAF5097086.1"/>
    </source>
</evidence>
<evidence type="ECO:0000256" key="3">
    <source>
        <dbReference type="ARBA" id="ARBA00014628"/>
    </source>
</evidence>
<accession>A0A0J9X9D8</accession>
<dbReference type="Gene3D" id="3.40.1050.10">
    <property type="entry name" value="Carbonic anhydrase"/>
    <property type="match status" value="1"/>
</dbReference>
<protein>
    <recommendedName>
        <fullName evidence="3 10">Carbonic anhydrase</fullName>
        <ecNumber evidence="2 10">4.2.1.1</ecNumber>
    </recommendedName>
    <alternativeName>
        <fullName evidence="7 10">Carbonate dehydratase</fullName>
    </alternativeName>
</protein>
<evidence type="ECO:0000256" key="4">
    <source>
        <dbReference type="ARBA" id="ARBA00022723"/>
    </source>
</evidence>
<dbReference type="Proteomes" id="UP000242525">
    <property type="component" value="Unassembled WGS sequence"/>
</dbReference>
<dbReference type="Pfam" id="PF00484">
    <property type="entry name" value="Pro_CA"/>
    <property type="match status" value="1"/>
</dbReference>
<evidence type="ECO:0000313" key="11">
    <source>
        <dbReference type="EMBL" id="CDO53416.1"/>
    </source>
</evidence>
<reference evidence="11 13" key="1">
    <citation type="submission" date="2014-03" db="EMBL/GenBank/DDBJ databases">
        <authorList>
            <person name="Casaregola S."/>
        </authorList>
    </citation>
    <scope>NUCLEOTIDE SEQUENCE [LARGE SCALE GENOMIC DNA]</scope>
    <source>
        <strain evidence="11 13">CLIB 918</strain>
    </source>
</reference>
<dbReference type="EMBL" id="CCBN010000005">
    <property type="protein sequence ID" value="CDO53416.1"/>
    <property type="molecule type" value="Genomic_DNA"/>
</dbReference>
<feature type="binding site" evidence="9">
    <location>
        <position position="57"/>
    </location>
    <ligand>
        <name>Zn(2+)</name>
        <dbReference type="ChEBI" id="CHEBI:29105"/>
    </ligand>
</feature>
<reference evidence="12" key="2">
    <citation type="journal article" date="2020" name="Front. Microbiol.">
        <title>Phenotypic and Genetic Characterization of the Cheese Ripening Yeast Geotrichum candidum.</title>
        <authorList>
            <person name="Perkins V."/>
            <person name="Vignola S."/>
            <person name="Lessard M.H."/>
            <person name="Plante P.L."/>
            <person name="Corbeil J."/>
            <person name="Dugat-Bony E."/>
            <person name="Frenette M."/>
            <person name="Labrie S."/>
        </authorList>
    </citation>
    <scope>NUCLEOTIDE SEQUENCE</scope>
    <source>
        <strain evidence="12">LMA-70</strain>
    </source>
</reference>
<dbReference type="EC" id="4.2.1.1" evidence="2 10"/>
<dbReference type="InterPro" id="IPR001765">
    <property type="entry name" value="Carbonic_anhydrase"/>
</dbReference>
<evidence type="ECO:0000256" key="2">
    <source>
        <dbReference type="ARBA" id="ARBA00012925"/>
    </source>
</evidence>
<proteinExistence type="inferred from homology"/>
<comment type="function">
    <text evidence="10">Reversible hydration of carbon dioxide.</text>
</comment>
<dbReference type="GO" id="GO:0071244">
    <property type="term" value="P:cellular response to carbon dioxide"/>
    <property type="evidence" value="ECO:0007669"/>
    <property type="project" value="TreeGrafter"/>
</dbReference>
<evidence type="ECO:0000256" key="10">
    <source>
        <dbReference type="RuleBase" id="RU003956"/>
    </source>
</evidence>
<feature type="binding site" evidence="9">
    <location>
        <position position="110"/>
    </location>
    <ligand>
        <name>Zn(2+)</name>
        <dbReference type="ChEBI" id="CHEBI:29105"/>
    </ligand>
</feature>
<name>A0A0J9X9D8_GEOCN</name>
<sequence>MATAQKHLFRFAPTDKFDHLLSRNSAWSERMSVSRPSLFPTNGKGQSPQVLWIGCSDSRVSDSCLDLLPGEVFVHRNIANVLPNNDLSSLAVLQYAVQVLKVKHIVVCGHYDCGGVHASLGNKKLGLIDNWLKSIRDVKARHKKELDLIEDPRVKANRLSELNCIAQVYNLLHNDLVMEAVENGDLEVHGVMYDVGSGLLKEVEIPEDDDNLQYYIA</sequence>
<evidence type="ECO:0000256" key="6">
    <source>
        <dbReference type="ARBA" id="ARBA00023239"/>
    </source>
</evidence>
<dbReference type="InterPro" id="IPR015892">
    <property type="entry name" value="Carbonic_anhydrase_CS"/>
</dbReference>
<evidence type="ECO:0000256" key="1">
    <source>
        <dbReference type="ARBA" id="ARBA00006217"/>
    </source>
</evidence>
<dbReference type="PANTHER" id="PTHR11002">
    <property type="entry name" value="CARBONIC ANHYDRASE"/>
    <property type="match status" value="1"/>
</dbReference>
<comment type="caution">
    <text evidence="11">The sequence shown here is derived from an EMBL/GenBank/DDBJ whole genome shotgun (WGS) entry which is preliminary data.</text>
</comment>